<dbReference type="EMBL" id="AHKH01000089">
    <property type="protein sequence ID" value="EHQ59985.1"/>
    <property type="molecule type" value="Genomic_DNA"/>
</dbReference>
<name>H3SLS3_9BACL</name>
<dbReference type="PATRIC" id="fig|1131935.3.peg.4694"/>
<proteinExistence type="predicted"/>
<dbReference type="InterPro" id="IPR036388">
    <property type="entry name" value="WH-like_DNA-bd_sf"/>
</dbReference>
<dbReference type="AlphaFoldDB" id="H3SLS3"/>
<evidence type="ECO:0000313" key="1">
    <source>
        <dbReference type="EMBL" id="EHQ59985.1"/>
    </source>
</evidence>
<organism evidence="1 2">
    <name type="scientific">Paenibacillus dendritiformis C454</name>
    <dbReference type="NCBI Taxonomy" id="1131935"/>
    <lineage>
        <taxon>Bacteria</taxon>
        <taxon>Bacillati</taxon>
        <taxon>Bacillota</taxon>
        <taxon>Bacilli</taxon>
        <taxon>Bacillales</taxon>
        <taxon>Paenibacillaceae</taxon>
        <taxon>Paenibacillus</taxon>
    </lineage>
</organism>
<dbReference type="Gene3D" id="1.10.10.10">
    <property type="entry name" value="Winged helix-like DNA-binding domain superfamily/Winged helix DNA-binding domain"/>
    <property type="match status" value="1"/>
</dbReference>
<gene>
    <name evidence="1" type="ORF">PDENDC454_22559</name>
</gene>
<dbReference type="InterPro" id="IPR036390">
    <property type="entry name" value="WH_DNA-bd_sf"/>
</dbReference>
<dbReference type="Proteomes" id="UP000003900">
    <property type="component" value="Unassembled WGS sequence"/>
</dbReference>
<evidence type="ECO:0000313" key="2">
    <source>
        <dbReference type="Proteomes" id="UP000003900"/>
    </source>
</evidence>
<dbReference type="STRING" id="1131935.PDENDC454_22559"/>
<sequence length="182" mass="21559">MHPYRIQQLIKERGKDQIINVRQRTSIYQTIERLLRDGQISVKETLRETGKPDRTVYEATKEGREILIEWLREVLSTPIQEFPNFPVAISYISILSPQDALEKLEQRLDVLEKTIHQIDNNLQTYKSIIPRLFMLESEYQKAVLAAELEWVRSASEDIRNGSLFWNDEWLRDISERLTSKEE</sequence>
<reference evidence="1 2" key="1">
    <citation type="journal article" date="2012" name="J. Bacteriol.">
        <title>Genome Sequence of the Pattern-Forming Social Bacterium Paenibacillus dendritiformis C454 Chiral Morphotype.</title>
        <authorList>
            <person name="Sirota-Madi A."/>
            <person name="Olender T."/>
            <person name="Helman Y."/>
            <person name="Brainis I."/>
            <person name="Finkelshtein A."/>
            <person name="Roth D."/>
            <person name="Hagai E."/>
            <person name="Leshkowitz D."/>
            <person name="Brodsky L."/>
            <person name="Galatenko V."/>
            <person name="Nikolaev V."/>
            <person name="Gutnick D.L."/>
            <person name="Lancet D."/>
            <person name="Ben-Jacob E."/>
        </authorList>
    </citation>
    <scope>NUCLEOTIDE SEQUENCE [LARGE SCALE GENOMIC DNA]</scope>
    <source>
        <strain evidence="1 2">C454</strain>
    </source>
</reference>
<protein>
    <submittedName>
        <fullName evidence="1">PadR-like family transcriptional regulator</fullName>
    </submittedName>
</protein>
<comment type="caution">
    <text evidence="1">The sequence shown here is derived from an EMBL/GenBank/DDBJ whole genome shotgun (WGS) entry which is preliminary data.</text>
</comment>
<accession>H3SLS3</accession>
<keyword evidence="2" id="KW-1185">Reference proteome</keyword>
<dbReference type="SUPFAM" id="SSF46785">
    <property type="entry name" value="Winged helix' DNA-binding domain"/>
    <property type="match status" value="1"/>
</dbReference>